<dbReference type="PRINTS" id="PR00081">
    <property type="entry name" value="GDHRDH"/>
</dbReference>
<reference evidence="4 5" key="1">
    <citation type="submission" date="2016-07" db="EMBL/GenBank/DDBJ databases">
        <title>Draft genome of the white-rot fungus Obba rivulosa 3A-2.</title>
        <authorList>
            <consortium name="DOE Joint Genome Institute"/>
            <person name="Miettinen O."/>
            <person name="Riley R."/>
            <person name="Acob R."/>
            <person name="Barry K."/>
            <person name="Cullen D."/>
            <person name="De Vries R."/>
            <person name="Hainaut M."/>
            <person name="Hatakka A."/>
            <person name="Henrissat B."/>
            <person name="Hilden K."/>
            <person name="Kuo R."/>
            <person name="Labutti K."/>
            <person name="Lipzen A."/>
            <person name="Makela M.R."/>
            <person name="Sandor L."/>
            <person name="Spatafora J.W."/>
            <person name="Grigoriev I.V."/>
            <person name="Hibbett D.S."/>
        </authorList>
    </citation>
    <scope>NUCLEOTIDE SEQUENCE [LARGE SCALE GENOMIC DNA]</scope>
    <source>
        <strain evidence="4 5">3A-2</strain>
    </source>
</reference>
<keyword evidence="2" id="KW-0521">NADP</keyword>
<sequence>MSQTYTWLVTGTSRGIGLELVRQLLTDPSNIIIATCRNPTGATALKSLKNGAKGELHVVQLDITDEDSVRNSVTAVEQILGHSGLDYLVNNAAVSNGLDTAFDFSLDAFKRILPSNIVGPALMSQTYLPLLLKGNRKVLVNVSSGLGSLTLNIGKAEYATYSVTKAALNMLTFKQAQARPEIIAITLCPGWVKTEMGTQDAPLEVHESVAGIIKVVTSLQPEDSGRYWRYNGEEIPW</sequence>
<gene>
    <name evidence="4" type="ORF">OBBRIDRAFT_311317</name>
</gene>
<dbReference type="PANTHER" id="PTHR43544">
    <property type="entry name" value="SHORT-CHAIN DEHYDROGENASE/REDUCTASE"/>
    <property type="match status" value="1"/>
</dbReference>
<evidence type="ECO:0000256" key="3">
    <source>
        <dbReference type="ARBA" id="ARBA00023002"/>
    </source>
</evidence>
<dbReference type="GO" id="GO:0016491">
    <property type="term" value="F:oxidoreductase activity"/>
    <property type="evidence" value="ECO:0007669"/>
    <property type="project" value="UniProtKB-KW"/>
</dbReference>
<dbReference type="CDD" id="cd05325">
    <property type="entry name" value="carb_red_sniffer_like_SDR_c"/>
    <property type="match status" value="1"/>
</dbReference>
<dbReference type="SUPFAM" id="SSF51735">
    <property type="entry name" value="NAD(P)-binding Rossmann-fold domains"/>
    <property type="match status" value="1"/>
</dbReference>
<keyword evidence="5" id="KW-1185">Reference proteome</keyword>
<dbReference type="InterPro" id="IPR051468">
    <property type="entry name" value="Fungal_SecMetab_SDRs"/>
</dbReference>
<dbReference type="PANTHER" id="PTHR43544:SF7">
    <property type="entry name" value="NADB-LER2"/>
    <property type="match status" value="1"/>
</dbReference>
<evidence type="ECO:0000256" key="2">
    <source>
        <dbReference type="ARBA" id="ARBA00022857"/>
    </source>
</evidence>
<organism evidence="4 5">
    <name type="scientific">Obba rivulosa</name>
    <dbReference type="NCBI Taxonomy" id="1052685"/>
    <lineage>
        <taxon>Eukaryota</taxon>
        <taxon>Fungi</taxon>
        <taxon>Dikarya</taxon>
        <taxon>Basidiomycota</taxon>
        <taxon>Agaricomycotina</taxon>
        <taxon>Agaricomycetes</taxon>
        <taxon>Polyporales</taxon>
        <taxon>Gelatoporiaceae</taxon>
        <taxon>Obba</taxon>
    </lineage>
</organism>
<dbReference type="InterPro" id="IPR020904">
    <property type="entry name" value="Sc_DH/Rdtase_CS"/>
</dbReference>
<name>A0A8E2AJ53_9APHY</name>
<comment type="similarity">
    <text evidence="1">Belongs to the short-chain dehydrogenases/reductases (SDR) family.</text>
</comment>
<protein>
    <submittedName>
        <fullName evidence="4">C-factor</fullName>
    </submittedName>
</protein>
<dbReference type="Gene3D" id="3.40.50.720">
    <property type="entry name" value="NAD(P)-binding Rossmann-like Domain"/>
    <property type="match status" value="1"/>
</dbReference>
<keyword evidence="3" id="KW-0560">Oxidoreductase</keyword>
<dbReference type="PROSITE" id="PS00061">
    <property type="entry name" value="ADH_SHORT"/>
    <property type="match status" value="1"/>
</dbReference>
<proteinExistence type="inferred from homology"/>
<dbReference type="Pfam" id="PF00106">
    <property type="entry name" value="adh_short"/>
    <property type="match status" value="1"/>
</dbReference>
<dbReference type="AlphaFoldDB" id="A0A8E2AJ53"/>
<accession>A0A8E2AJ53</accession>
<evidence type="ECO:0000313" key="5">
    <source>
        <dbReference type="Proteomes" id="UP000250043"/>
    </source>
</evidence>
<dbReference type="InterPro" id="IPR036291">
    <property type="entry name" value="NAD(P)-bd_dom_sf"/>
</dbReference>
<evidence type="ECO:0000256" key="1">
    <source>
        <dbReference type="ARBA" id="ARBA00006484"/>
    </source>
</evidence>
<evidence type="ECO:0000313" key="4">
    <source>
        <dbReference type="EMBL" id="OCH85488.1"/>
    </source>
</evidence>
<dbReference type="GO" id="GO:0005737">
    <property type="term" value="C:cytoplasm"/>
    <property type="evidence" value="ECO:0007669"/>
    <property type="project" value="TreeGrafter"/>
</dbReference>
<dbReference type="InterPro" id="IPR002347">
    <property type="entry name" value="SDR_fam"/>
</dbReference>
<dbReference type="Proteomes" id="UP000250043">
    <property type="component" value="Unassembled WGS sequence"/>
</dbReference>
<dbReference type="EMBL" id="KV722581">
    <property type="protein sequence ID" value="OCH85488.1"/>
    <property type="molecule type" value="Genomic_DNA"/>
</dbReference>
<dbReference type="OrthoDB" id="9876299at2759"/>